<dbReference type="Gene3D" id="1.20.5.650">
    <property type="entry name" value="Single helix bin"/>
    <property type="match status" value="1"/>
</dbReference>
<dbReference type="InterPro" id="IPR013763">
    <property type="entry name" value="Cyclin-like_dom"/>
</dbReference>
<proteinExistence type="inferred from homology"/>
<keyword evidence="3" id="KW-0479">Metal-binding</keyword>
<dbReference type="OrthoDB" id="511529at2759"/>
<dbReference type="Proteomes" id="UP000235786">
    <property type="component" value="Unassembled WGS sequence"/>
</dbReference>
<dbReference type="EMBL" id="KZ613937">
    <property type="protein sequence ID" value="PMD49047.1"/>
    <property type="molecule type" value="Genomic_DNA"/>
</dbReference>
<evidence type="ECO:0000256" key="1">
    <source>
        <dbReference type="ARBA" id="ARBA00004123"/>
    </source>
</evidence>
<dbReference type="GO" id="GO:0001006">
    <property type="term" value="F:RNA polymerase III type 3 promoter sequence-specific DNA binding"/>
    <property type="evidence" value="ECO:0007669"/>
    <property type="project" value="TreeGrafter"/>
</dbReference>
<comment type="subcellular location">
    <subcellularLocation>
        <location evidence="1">Nucleus</location>
    </subcellularLocation>
</comment>
<keyword evidence="8" id="KW-0804">Transcription</keyword>
<dbReference type="Pfam" id="PF00382">
    <property type="entry name" value="TFIIB"/>
    <property type="match status" value="2"/>
</dbReference>
<dbReference type="GO" id="GO:0005634">
    <property type="term" value="C:nucleus"/>
    <property type="evidence" value="ECO:0007669"/>
    <property type="project" value="UniProtKB-SubCell"/>
</dbReference>
<feature type="compositionally biased region" description="Low complexity" evidence="10">
    <location>
        <begin position="732"/>
        <end position="746"/>
    </location>
</feature>
<feature type="compositionally biased region" description="Basic residues" evidence="10">
    <location>
        <begin position="602"/>
        <end position="611"/>
    </location>
</feature>
<organism evidence="12 13">
    <name type="scientific">Hyaloscypha variabilis (strain UAMH 11265 / GT02V1 / F)</name>
    <name type="common">Meliniomyces variabilis</name>
    <dbReference type="NCBI Taxonomy" id="1149755"/>
    <lineage>
        <taxon>Eukaryota</taxon>
        <taxon>Fungi</taxon>
        <taxon>Dikarya</taxon>
        <taxon>Ascomycota</taxon>
        <taxon>Pezizomycotina</taxon>
        <taxon>Leotiomycetes</taxon>
        <taxon>Helotiales</taxon>
        <taxon>Hyaloscyphaceae</taxon>
        <taxon>Hyaloscypha</taxon>
        <taxon>Hyaloscypha variabilis</taxon>
    </lineage>
</organism>
<accession>A0A2J6SE48</accession>
<dbReference type="InterPro" id="IPR013150">
    <property type="entry name" value="TFIIB_cyclin"/>
</dbReference>
<keyword evidence="6" id="KW-0805">Transcription regulation</keyword>
<name>A0A2J6SE48_HYAVF</name>
<feature type="compositionally biased region" description="Acidic residues" evidence="10">
    <location>
        <begin position="798"/>
        <end position="814"/>
    </location>
</feature>
<dbReference type="InterPro" id="IPR000812">
    <property type="entry name" value="TFIIB"/>
</dbReference>
<feature type="compositionally biased region" description="Acidic residues" evidence="10">
    <location>
        <begin position="457"/>
        <end position="466"/>
    </location>
</feature>
<dbReference type="PANTHER" id="PTHR11618:SF4">
    <property type="entry name" value="TRANSCRIPTION FACTOR IIIB 90 KDA SUBUNIT"/>
    <property type="match status" value="1"/>
</dbReference>
<feature type="compositionally biased region" description="Basic residues" evidence="10">
    <location>
        <begin position="473"/>
        <end position="483"/>
    </location>
</feature>
<dbReference type="GO" id="GO:0070897">
    <property type="term" value="P:transcription preinitiation complex assembly"/>
    <property type="evidence" value="ECO:0007669"/>
    <property type="project" value="InterPro"/>
</dbReference>
<evidence type="ECO:0000256" key="9">
    <source>
        <dbReference type="ARBA" id="ARBA00023242"/>
    </source>
</evidence>
<sequence length="844" mass="93011">MPPGRPAKDGPPRKPNPLRNRPPIQAPLPPLFQQKQAAAAAAAAAKAPPRPARRACPNKTCSAPDVVDGICHNCGTIVDDSNIVSEVQFGESSNGAAVVQGSFVSADQGTAKSLGPAFRRAGGMEDREGTIREALGYQLGIPESTIMSGVQIFKLAANNNFIQGRRMDMVAAVCLYSAARKESPCRVMLIDFADRLQINVFKLGRTFKSLHQTITLSADGIMPVLPEDLIYRFADKLEFGELKDKVSEDAIRMVQRMSMDWMVQGRRPSGVCGACLILAARMNNFRRTITEVVYIVKVTTHTIQKRLDEFKVTPSSALTVDEFLNNEFLEAAHDPPSFYEKSEEWQKNKKKRRRRRAYDGGDEEENEENSGSNDEGDEGRSKRQKTAEVNANPDQPVQSVELRRDADGFAIPPQPIQSHDIPIDPDLVDEAIADQTSTTFDKLVAQFGDIPDTNSNPDEDDDDDDASSTTSAPKRRGGKRPVRAVHVPDEWAAMEDRLENEMSEVINDPNTIYHAAAYAKAQRRAAAHMLTAENDNPSRNISMDVHIGEDEFADDPEVIYCVLPEEEVKKKEKVWVNNNRDWLRKQQMKMWAKKQAENGPPKARRNRKRKPRIGEGQTSAASSPAEAAINVMKERAFSKKINYSAIADIFKGISNLKNGPELELGSAGTSRVTSHAGSDLGDSTEGSSRASSLAPSVAESVASVASTSSNFLRLPKDRYERRRRTKERVSIVGTPTAASPTPGPSVRVQSPAEEEGEDDDYVRPSPTPTPRARPQEPEEETEDWRTQVRNAGQIGTGVDEEELLDDEEEYEDYGGVDAGGIPDDVSDRGFDLDDDEDMGFGEDD</sequence>
<evidence type="ECO:0000256" key="4">
    <source>
        <dbReference type="ARBA" id="ARBA00022771"/>
    </source>
</evidence>
<dbReference type="GO" id="GO:0097550">
    <property type="term" value="C:transcription preinitiation complex"/>
    <property type="evidence" value="ECO:0007669"/>
    <property type="project" value="TreeGrafter"/>
</dbReference>
<evidence type="ECO:0000313" key="13">
    <source>
        <dbReference type="Proteomes" id="UP000235786"/>
    </source>
</evidence>
<keyword evidence="4" id="KW-0863">Zinc-finger</keyword>
<dbReference type="InterPro" id="IPR011665">
    <property type="entry name" value="BRF1_TBP-bd_dom"/>
</dbReference>
<feature type="compositionally biased region" description="Low complexity" evidence="10">
    <location>
        <begin position="31"/>
        <end position="47"/>
    </location>
</feature>
<feature type="region of interest" description="Disordered" evidence="10">
    <location>
        <begin position="665"/>
        <end position="694"/>
    </location>
</feature>
<evidence type="ECO:0000256" key="5">
    <source>
        <dbReference type="ARBA" id="ARBA00022833"/>
    </source>
</evidence>
<dbReference type="CDD" id="cd20554">
    <property type="entry name" value="CYCLIN_TFIIIB90_rpt2"/>
    <property type="match status" value="1"/>
</dbReference>
<evidence type="ECO:0000256" key="3">
    <source>
        <dbReference type="ARBA" id="ARBA00022723"/>
    </source>
</evidence>
<evidence type="ECO:0000256" key="2">
    <source>
        <dbReference type="ARBA" id="ARBA00010857"/>
    </source>
</evidence>
<dbReference type="GO" id="GO:0008270">
    <property type="term" value="F:zinc ion binding"/>
    <property type="evidence" value="ECO:0007669"/>
    <property type="project" value="UniProtKB-KW"/>
</dbReference>
<keyword evidence="5" id="KW-0862">Zinc</keyword>
<feature type="compositionally biased region" description="Basic and acidic residues" evidence="10">
    <location>
        <begin position="1"/>
        <end position="12"/>
    </location>
</feature>
<feature type="region of interest" description="Disordered" evidence="10">
    <location>
        <begin position="335"/>
        <end position="399"/>
    </location>
</feature>
<evidence type="ECO:0000256" key="10">
    <source>
        <dbReference type="SAM" id="MobiDB-lite"/>
    </source>
</evidence>
<feature type="region of interest" description="Disordered" evidence="10">
    <location>
        <begin position="590"/>
        <end position="626"/>
    </location>
</feature>
<feature type="domain" description="Cyclin-like" evidence="11">
    <location>
        <begin position="228"/>
        <end position="312"/>
    </location>
</feature>
<evidence type="ECO:0000313" key="12">
    <source>
        <dbReference type="EMBL" id="PMD49047.1"/>
    </source>
</evidence>
<feature type="compositionally biased region" description="Acidic residues" evidence="10">
    <location>
        <begin position="832"/>
        <end position="844"/>
    </location>
</feature>
<dbReference type="GO" id="GO:0017025">
    <property type="term" value="F:TBP-class protein binding"/>
    <property type="evidence" value="ECO:0007669"/>
    <property type="project" value="InterPro"/>
</dbReference>
<feature type="region of interest" description="Disordered" evidence="10">
    <location>
        <begin position="447"/>
        <end position="483"/>
    </location>
</feature>
<comment type="similarity">
    <text evidence="2">Belongs to the TFIIB family.</text>
</comment>
<dbReference type="InterPro" id="IPR036915">
    <property type="entry name" value="Cyclin-like_sf"/>
</dbReference>
<keyword evidence="9" id="KW-0539">Nucleus</keyword>
<dbReference type="STRING" id="1149755.A0A2J6SE48"/>
<feature type="compositionally biased region" description="Polar residues" evidence="10">
    <location>
        <begin position="387"/>
        <end position="398"/>
    </location>
</feature>
<dbReference type="FunFam" id="1.10.472.10:FF:000002">
    <property type="entry name" value="Transcription factor IIIB 90 kDa subunit"/>
    <property type="match status" value="1"/>
</dbReference>
<dbReference type="PANTHER" id="PTHR11618">
    <property type="entry name" value="TRANSCRIPTION INITIATION FACTOR IIB-RELATED"/>
    <property type="match status" value="1"/>
</dbReference>
<evidence type="ECO:0000256" key="8">
    <source>
        <dbReference type="ARBA" id="ARBA00023163"/>
    </source>
</evidence>
<dbReference type="SMART" id="SM00385">
    <property type="entry name" value="CYCLIN"/>
    <property type="match status" value="2"/>
</dbReference>
<evidence type="ECO:0000259" key="11">
    <source>
        <dbReference type="SMART" id="SM00385"/>
    </source>
</evidence>
<evidence type="ECO:0000256" key="6">
    <source>
        <dbReference type="ARBA" id="ARBA00023015"/>
    </source>
</evidence>
<dbReference type="Gene3D" id="1.10.472.10">
    <property type="entry name" value="Cyclin-like"/>
    <property type="match status" value="2"/>
</dbReference>
<keyword evidence="7" id="KW-0010">Activator</keyword>
<gene>
    <name evidence="12" type="ORF">L207DRAFT_540074</name>
</gene>
<feature type="domain" description="Cyclin-like" evidence="11">
    <location>
        <begin position="134"/>
        <end position="212"/>
    </location>
</feature>
<dbReference type="AlphaFoldDB" id="A0A2J6SE48"/>
<dbReference type="GO" id="GO:0000126">
    <property type="term" value="C:transcription factor TFIIIB complex"/>
    <property type="evidence" value="ECO:0007669"/>
    <property type="project" value="TreeGrafter"/>
</dbReference>
<dbReference type="Pfam" id="PF07741">
    <property type="entry name" value="BRF1"/>
    <property type="match status" value="1"/>
</dbReference>
<dbReference type="GO" id="GO:0000995">
    <property type="term" value="F:RNA polymerase III general transcription initiation factor activity"/>
    <property type="evidence" value="ECO:0007669"/>
    <property type="project" value="TreeGrafter"/>
</dbReference>
<keyword evidence="13" id="KW-1185">Reference proteome</keyword>
<feature type="compositionally biased region" description="Polar residues" evidence="10">
    <location>
        <begin position="667"/>
        <end position="676"/>
    </location>
</feature>
<evidence type="ECO:0000256" key="7">
    <source>
        <dbReference type="ARBA" id="ARBA00023159"/>
    </source>
</evidence>
<feature type="region of interest" description="Disordered" evidence="10">
    <location>
        <begin position="715"/>
        <end position="844"/>
    </location>
</feature>
<feature type="region of interest" description="Disordered" evidence="10">
    <location>
        <begin position="1"/>
        <end position="57"/>
    </location>
</feature>
<reference evidence="12 13" key="1">
    <citation type="submission" date="2016-04" db="EMBL/GenBank/DDBJ databases">
        <title>A degradative enzymes factory behind the ericoid mycorrhizal symbiosis.</title>
        <authorList>
            <consortium name="DOE Joint Genome Institute"/>
            <person name="Martino E."/>
            <person name="Morin E."/>
            <person name="Grelet G."/>
            <person name="Kuo A."/>
            <person name="Kohler A."/>
            <person name="Daghino S."/>
            <person name="Barry K."/>
            <person name="Choi C."/>
            <person name="Cichocki N."/>
            <person name="Clum A."/>
            <person name="Copeland A."/>
            <person name="Hainaut M."/>
            <person name="Haridas S."/>
            <person name="Labutti K."/>
            <person name="Lindquist E."/>
            <person name="Lipzen A."/>
            <person name="Khouja H.-R."/>
            <person name="Murat C."/>
            <person name="Ohm R."/>
            <person name="Olson A."/>
            <person name="Spatafora J."/>
            <person name="Veneault-Fourrey C."/>
            <person name="Henrissat B."/>
            <person name="Grigoriev I."/>
            <person name="Martin F."/>
            <person name="Perotto S."/>
        </authorList>
    </citation>
    <scope>NUCLEOTIDE SEQUENCE [LARGE SCALE GENOMIC DNA]</scope>
    <source>
        <strain evidence="12 13">F</strain>
    </source>
</reference>
<dbReference type="SUPFAM" id="SSF47954">
    <property type="entry name" value="Cyclin-like"/>
    <property type="match status" value="2"/>
</dbReference>
<protein>
    <recommendedName>
        <fullName evidence="11">Cyclin-like domain-containing protein</fullName>
    </recommendedName>
</protein>